<evidence type="ECO:0000256" key="1">
    <source>
        <dbReference type="ARBA" id="ARBA00010529"/>
    </source>
</evidence>
<dbReference type="CDD" id="cd13831">
    <property type="entry name" value="HU"/>
    <property type="match status" value="1"/>
</dbReference>
<dbReference type="PATRIC" id="fig|1235785.3.peg.3202"/>
<dbReference type="Pfam" id="PF00216">
    <property type="entry name" value="Bac_DNA_binding"/>
    <property type="match status" value="1"/>
</dbReference>
<protein>
    <recommendedName>
        <fullName evidence="7">DNA-binding protein HU-beta</fullName>
    </recommendedName>
</protein>
<evidence type="ECO:0000256" key="4">
    <source>
        <dbReference type="RuleBase" id="RU003939"/>
    </source>
</evidence>
<reference evidence="5 6" key="1">
    <citation type="submission" date="2013-04" db="EMBL/GenBank/DDBJ databases">
        <title>The Genome Sequence of Bacteroides thetaiotaomicron dnLKV9.</title>
        <authorList>
            <consortium name="The Broad Institute Genomics Platform"/>
            <consortium name="The Broad Institute Genome Sequencing Center for Infectious Disease"/>
            <person name="Earl A."/>
            <person name="Xavier R."/>
            <person name="Kuhn K."/>
            <person name="Stappenbeck T."/>
            <person name="Walker B."/>
            <person name="Young S."/>
            <person name="Zeng Q."/>
            <person name="Gargeya S."/>
            <person name="Fitzgerald M."/>
            <person name="Haas B."/>
            <person name="Abouelleil A."/>
            <person name="Allen A.W."/>
            <person name="Alvarado L."/>
            <person name="Arachchi H.M."/>
            <person name="Berlin A.M."/>
            <person name="Chapman S.B."/>
            <person name="Gainer-Dewar J."/>
            <person name="Goldberg J."/>
            <person name="Griggs A."/>
            <person name="Gujja S."/>
            <person name="Hansen M."/>
            <person name="Howarth C."/>
            <person name="Imamovic A."/>
            <person name="Ireland A."/>
            <person name="Larimer J."/>
            <person name="McCowan C."/>
            <person name="Murphy C."/>
            <person name="Pearson M."/>
            <person name="Poon T.W."/>
            <person name="Priest M."/>
            <person name="Roberts A."/>
            <person name="Saif S."/>
            <person name="Shea T."/>
            <person name="Sisk P."/>
            <person name="Sykes S."/>
            <person name="Wortman J."/>
            <person name="Nusbaum C."/>
            <person name="Birren B."/>
        </authorList>
    </citation>
    <scope>NUCLEOTIDE SEQUENCE [LARGE SCALE GENOMIC DNA]</scope>
    <source>
        <strain evidence="6">dnLKV9</strain>
    </source>
</reference>
<evidence type="ECO:0000313" key="5">
    <source>
        <dbReference type="EMBL" id="EOR99295.1"/>
    </source>
</evidence>
<accession>R9H681</accession>
<dbReference type="AlphaFoldDB" id="R9H681"/>
<proteinExistence type="inferred from homology"/>
<dbReference type="SUPFAM" id="SSF47729">
    <property type="entry name" value="IHF-like DNA-binding proteins"/>
    <property type="match status" value="1"/>
</dbReference>
<dbReference type="EMBL" id="ASSM01000010">
    <property type="protein sequence ID" value="EOR99295.1"/>
    <property type="molecule type" value="Genomic_DNA"/>
</dbReference>
<sequence>MNKKEFVSNVAAAGGMSVKESETAVNAVLKAITEAMHREEKILIPGFGSFAVKERPARNGHNPHTGGSMRIPAKKVVRFVPGTGLEIGREPAGKNNGTNK</sequence>
<gene>
    <name evidence="5" type="ORF">C799_03175</name>
</gene>
<comment type="similarity">
    <text evidence="1 4">Belongs to the bacterial histone-like protein family.</text>
</comment>
<comment type="caution">
    <text evidence="5">The sequence shown here is derived from an EMBL/GenBank/DDBJ whole genome shotgun (WGS) entry which is preliminary data.</text>
</comment>
<dbReference type="GO" id="GO:0030527">
    <property type="term" value="F:structural constituent of chromatin"/>
    <property type="evidence" value="ECO:0007669"/>
    <property type="project" value="InterPro"/>
</dbReference>
<dbReference type="Proteomes" id="UP000014207">
    <property type="component" value="Unassembled WGS sequence"/>
</dbReference>
<dbReference type="InterPro" id="IPR000119">
    <property type="entry name" value="Hist_DNA-bd"/>
</dbReference>
<evidence type="ECO:0008006" key="7">
    <source>
        <dbReference type="Google" id="ProtNLM"/>
    </source>
</evidence>
<dbReference type="GO" id="GO:0030261">
    <property type="term" value="P:chromosome condensation"/>
    <property type="evidence" value="ECO:0007669"/>
    <property type="project" value="UniProtKB-KW"/>
</dbReference>
<dbReference type="Gene3D" id="4.10.520.10">
    <property type="entry name" value="IHF-like DNA-binding proteins"/>
    <property type="match status" value="1"/>
</dbReference>
<dbReference type="GO" id="GO:0003677">
    <property type="term" value="F:DNA binding"/>
    <property type="evidence" value="ECO:0007669"/>
    <property type="project" value="UniProtKB-KW"/>
</dbReference>
<dbReference type="InterPro" id="IPR020816">
    <property type="entry name" value="Histone-like_DNA-bd_CS"/>
</dbReference>
<evidence type="ECO:0000256" key="3">
    <source>
        <dbReference type="ARBA" id="ARBA00023125"/>
    </source>
</evidence>
<dbReference type="PANTHER" id="PTHR33175">
    <property type="entry name" value="DNA-BINDING PROTEIN HU"/>
    <property type="match status" value="1"/>
</dbReference>
<keyword evidence="2" id="KW-0226">DNA condensation</keyword>
<evidence type="ECO:0000313" key="6">
    <source>
        <dbReference type="Proteomes" id="UP000014207"/>
    </source>
</evidence>
<evidence type="ECO:0000256" key="2">
    <source>
        <dbReference type="ARBA" id="ARBA00023067"/>
    </source>
</evidence>
<dbReference type="SMART" id="SM00411">
    <property type="entry name" value="BHL"/>
    <property type="match status" value="1"/>
</dbReference>
<organism evidence="5 6">
    <name type="scientific">Bacteroides thetaiotaomicron dnLKV9</name>
    <dbReference type="NCBI Taxonomy" id="1235785"/>
    <lineage>
        <taxon>Bacteria</taxon>
        <taxon>Pseudomonadati</taxon>
        <taxon>Bacteroidota</taxon>
        <taxon>Bacteroidia</taxon>
        <taxon>Bacteroidales</taxon>
        <taxon>Bacteroidaceae</taxon>
        <taxon>Bacteroides</taxon>
    </lineage>
</organism>
<dbReference type="PANTHER" id="PTHR33175:SF3">
    <property type="entry name" value="DNA-BINDING PROTEIN HU-BETA"/>
    <property type="match status" value="1"/>
</dbReference>
<dbReference type="RefSeq" id="WP_016268881.1">
    <property type="nucleotide sequence ID" value="NZ_KE159460.1"/>
</dbReference>
<dbReference type="PROSITE" id="PS00045">
    <property type="entry name" value="HISTONE_LIKE"/>
    <property type="match status" value="1"/>
</dbReference>
<dbReference type="PRINTS" id="PR01727">
    <property type="entry name" value="DNABINDINGHU"/>
</dbReference>
<name>R9H681_BACT4</name>
<dbReference type="HOGENOM" id="CLU_105066_3_3_10"/>
<keyword evidence="3" id="KW-0238">DNA-binding</keyword>
<dbReference type="InterPro" id="IPR010992">
    <property type="entry name" value="IHF-like_DNA-bd_dom_sf"/>
</dbReference>